<dbReference type="RefSeq" id="WP_377798041.1">
    <property type="nucleotide sequence ID" value="NZ_JBHSLW010000011.1"/>
</dbReference>
<dbReference type="Pfam" id="PF01050">
    <property type="entry name" value="MannoseP_isomer"/>
    <property type="match status" value="1"/>
</dbReference>
<protein>
    <recommendedName>
        <fullName evidence="2">mannose-1-phosphate guanylyltransferase</fullName>
        <ecNumber evidence="2">2.7.7.13</ecNumber>
    </recommendedName>
</protein>
<dbReference type="PANTHER" id="PTHR46390">
    <property type="entry name" value="MANNOSE-1-PHOSPHATE GUANYLYLTRANSFERASE"/>
    <property type="match status" value="1"/>
</dbReference>
<gene>
    <name evidence="12" type="ORF">ACFPOB_10260</name>
</gene>
<keyword evidence="6" id="KW-0342">GTP-binding</keyword>
<evidence type="ECO:0000256" key="5">
    <source>
        <dbReference type="ARBA" id="ARBA00022741"/>
    </source>
</evidence>
<keyword evidence="3 12" id="KW-0808">Transferase</keyword>
<evidence type="ECO:0000313" key="13">
    <source>
        <dbReference type="Proteomes" id="UP001596053"/>
    </source>
</evidence>
<dbReference type="GO" id="GO:0004475">
    <property type="term" value="F:mannose-1-phosphate guanylyltransferase (GTP) activity"/>
    <property type="evidence" value="ECO:0007669"/>
    <property type="project" value="UniProtKB-EC"/>
</dbReference>
<feature type="domain" description="Mannose-6-phosphate isomerase type II C-terminal" evidence="10">
    <location>
        <begin position="352"/>
        <end position="466"/>
    </location>
</feature>
<evidence type="ECO:0000259" key="10">
    <source>
        <dbReference type="Pfam" id="PF01050"/>
    </source>
</evidence>
<dbReference type="Proteomes" id="UP001596053">
    <property type="component" value="Unassembled WGS sequence"/>
</dbReference>
<proteinExistence type="inferred from homology"/>
<dbReference type="CDD" id="cd02509">
    <property type="entry name" value="GDP-M1P_Guanylyltransferase"/>
    <property type="match status" value="1"/>
</dbReference>
<comment type="catalytic activity">
    <reaction evidence="7">
        <text>alpha-D-mannose 1-phosphate + GTP + H(+) = GDP-alpha-D-mannose + diphosphate</text>
        <dbReference type="Rhea" id="RHEA:15229"/>
        <dbReference type="ChEBI" id="CHEBI:15378"/>
        <dbReference type="ChEBI" id="CHEBI:33019"/>
        <dbReference type="ChEBI" id="CHEBI:37565"/>
        <dbReference type="ChEBI" id="CHEBI:57527"/>
        <dbReference type="ChEBI" id="CHEBI:58409"/>
        <dbReference type="EC" id="2.7.7.13"/>
    </reaction>
</comment>
<dbReference type="InterPro" id="IPR029044">
    <property type="entry name" value="Nucleotide-diphossugar_trans"/>
</dbReference>
<dbReference type="InterPro" id="IPR049577">
    <property type="entry name" value="GMPP_N"/>
</dbReference>
<keyword evidence="5" id="KW-0547">Nucleotide-binding</keyword>
<dbReference type="CDD" id="cd02213">
    <property type="entry name" value="cupin_PMI_typeII_C"/>
    <property type="match status" value="1"/>
</dbReference>
<dbReference type="InterPro" id="IPR006375">
    <property type="entry name" value="Man1P_GuaTrfase/Man6P_Isoase"/>
</dbReference>
<dbReference type="PANTHER" id="PTHR46390:SF1">
    <property type="entry name" value="MANNOSE-1-PHOSPHATE GUANYLYLTRANSFERASE"/>
    <property type="match status" value="1"/>
</dbReference>
<dbReference type="EMBL" id="JBHSLW010000011">
    <property type="protein sequence ID" value="MFC5419946.1"/>
    <property type="molecule type" value="Genomic_DNA"/>
</dbReference>
<dbReference type="Gene3D" id="3.90.550.10">
    <property type="entry name" value="Spore Coat Polysaccharide Biosynthesis Protein SpsA, Chain A"/>
    <property type="match status" value="1"/>
</dbReference>
<dbReference type="InterPro" id="IPR014710">
    <property type="entry name" value="RmlC-like_jellyroll"/>
</dbReference>
<comment type="similarity">
    <text evidence="1 8">Belongs to the mannose-6-phosphate isomerase type 2 family.</text>
</comment>
<dbReference type="SUPFAM" id="SSF53448">
    <property type="entry name" value="Nucleotide-diphospho-sugar transferases"/>
    <property type="match status" value="1"/>
</dbReference>
<dbReference type="SUPFAM" id="SSF51182">
    <property type="entry name" value="RmlC-like cupins"/>
    <property type="match status" value="1"/>
</dbReference>
<reference evidence="13" key="1">
    <citation type="journal article" date="2019" name="Int. J. Syst. Evol. Microbiol.">
        <title>The Global Catalogue of Microorganisms (GCM) 10K type strain sequencing project: providing services to taxonomists for standard genome sequencing and annotation.</title>
        <authorList>
            <consortium name="The Broad Institute Genomics Platform"/>
            <consortium name="The Broad Institute Genome Sequencing Center for Infectious Disease"/>
            <person name="Wu L."/>
            <person name="Ma J."/>
        </authorList>
    </citation>
    <scope>NUCLEOTIDE SEQUENCE [LARGE SCALE GENOMIC DNA]</scope>
    <source>
        <strain evidence="13">NCAIM B.01391</strain>
    </source>
</reference>
<dbReference type="InterPro" id="IPR001538">
    <property type="entry name" value="Man6P_isomerase-2_C"/>
</dbReference>
<dbReference type="GO" id="GO:0004476">
    <property type="term" value="F:mannose-6-phosphate isomerase activity"/>
    <property type="evidence" value="ECO:0007669"/>
    <property type="project" value="UniProtKB-EC"/>
</dbReference>
<keyword evidence="12" id="KW-0413">Isomerase</keyword>
<keyword evidence="4 12" id="KW-0548">Nucleotidyltransferase</keyword>
<evidence type="ECO:0000313" key="12">
    <source>
        <dbReference type="EMBL" id="MFC5419946.1"/>
    </source>
</evidence>
<dbReference type="InterPro" id="IPR005835">
    <property type="entry name" value="NTP_transferase_dom"/>
</dbReference>
<evidence type="ECO:0000259" key="11">
    <source>
        <dbReference type="Pfam" id="PF22640"/>
    </source>
</evidence>
<dbReference type="Gene3D" id="2.60.120.10">
    <property type="entry name" value="Jelly Rolls"/>
    <property type="match status" value="1"/>
</dbReference>
<evidence type="ECO:0000256" key="7">
    <source>
        <dbReference type="ARBA" id="ARBA00047343"/>
    </source>
</evidence>
<evidence type="ECO:0000259" key="9">
    <source>
        <dbReference type="Pfam" id="PF00483"/>
    </source>
</evidence>
<dbReference type="Pfam" id="PF22640">
    <property type="entry name" value="ManC_GMP_beta-helix"/>
    <property type="match status" value="1"/>
</dbReference>
<dbReference type="NCBIfam" id="TIGR01479">
    <property type="entry name" value="GMP_PMI"/>
    <property type="match status" value="1"/>
</dbReference>
<evidence type="ECO:0000256" key="2">
    <source>
        <dbReference type="ARBA" id="ARBA00012387"/>
    </source>
</evidence>
<keyword evidence="13" id="KW-1185">Reference proteome</keyword>
<feature type="domain" description="MannoseP isomerase/GMP-like beta-helix" evidence="11">
    <location>
        <begin position="296"/>
        <end position="347"/>
    </location>
</feature>
<dbReference type="Pfam" id="PF00483">
    <property type="entry name" value="NTP_transferase"/>
    <property type="match status" value="1"/>
</dbReference>
<organism evidence="12 13">
    <name type="scientific">Bosea eneae</name>
    <dbReference type="NCBI Taxonomy" id="151454"/>
    <lineage>
        <taxon>Bacteria</taxon>
        <taxon>Pseudomonadati</taxon>
        <taxon>Pseudomonadota</taxon>
        <taxon>Alphaproteobacteria</taxon>
        <taxon>Hyphomicrobiales</taxon>
        <taxon>Boseaceae</taxon>
        <taxon>Bosea</taxon>
    </lineage>
</organism>
<sequence length="471" mass="51489">MTAKIIPLIMAGGSGTRLWPLSRDTMPKQFIALLEDGLSTFQATLQRLVDPAFGAPIVITNNDFRFIVAEQMLALGIKGEIVLEPERRDSAAAIAVGTVMAGKRDPEAVCIALASDHVVGDAEAFREDCKRAAKLAATGLIMTLGIKPTHPSTAYGYLAPGEALPEPGTNRLSRFVEKPKRDVAEKYVAEGYLWNSGNFLFSAKTMRDELSRHAPDVLSAAEAAVGKASRDLDFLRLDPESFGKATKISIDYAVMERTAHAGMLAASFDWSDVGSWDSIHAIKPQDGDGNVLEGPAVALDTRRSLIRSEEVLTTVVGLEDVVVVSTRDAVLVASMAAAGKVKTLVEQMKAEGRPEASEHLRIYRPWGWYQRIDIGARFQVKHIHVKEGGQLSLQKHFHRAEHWVVVRGTAEVTLDGTVRFVHENESVYLPIGCTHRLKNPGKIGLELIEVQVGSYTGEDDIVRIEDIYARS</sequence>
<evidence type="ECO:0000256" key="8">
    <source>
        <dbReference type="RuleBase" id="RU004190"/>
    </source>
</evidence>
<comment type="caution">
    <text evidence="12">The sequence shown here is derived from an EMBL/GenBank/DDBJ whole genome shotgun (WGS) entry which is preliminary data.</text>
</comment>
<evidence type="ECO:0000256" key="6">
    <source>
        <dbReference type="ARBA" id="ARBA00023134"/>
    </source>
</evidence>
<dbReference type="InterPro" id="IPR054566">
    <property type="entry name" value="ManC/GMP-like_b-helix"/>
</dbReference>
<dbReference type="InterPro" id="IPR051161">
    <property type="entry name" value="Mannose-6P_isomerase_type2"/>
</dbReference>
<evidence type="ECO:0000256" key="1">
    <source>
        <dbReference type="ARBA" id="ARBA00006115"/>
    </source>
</evidence>
<name>A0ABW0IS36_9HYPH</name>
<dbReference type="EC" id="2.7.7.13" evidence="2"/>
<evidence type="ECO:0000256" key="4">
    <source>
        <dbReference type="ARBA" id="ARBA00022695"/>
    </source>
</evidence>
<accession>A0ABW0IS36</accession>
<dbReference type="InterPro" id="IPR011051">
    <property type="entry name" value="RmlC_Cupin_sf"/>
</dbReference>
<feature type="domain" description="Nucleotidyl transferase" evidence="9">
    <location>
        <begin position="7"/>
        <end position="285"/>
    </location>
</feature>
<evidence type="ECO:0000256" key="3">
    <source>
        <dbReference type="ARBA" id="ARBA00022679"/>
    </source>
</evidence>